<feature type="transmembrane region" description="Helical" evidence="5">
    <location>
        <begin position="73"/>
        <end position="92"/>
    </location>
</feature>
<feature type="transmembrane region" description="Helical" evidence="5">
    <location>
        <begin position="130"/>
        <end position="147"/>
    </location>
</feature>
<reference evidence="6" key="1">
    <citation type="journal article" date="2014" name="Int. J. Syst. Evol. Microbiol.">
        <title>Complete genome of a new Firmicutes species belonging to the dominant human colonic microbiota ('Ruminococcus bicirculans') reveals two chromosomes and a selective capacity to utilize plant glucans.</title>
        <authorList>
            <consortium name="NISC Comparative Sequencing Program"/>
            <person name="Wegmann U."/>
            <person name="Louis P."/>
            <person name="Goesmann A."/>
            <person name="Henrissat B."/>
            <person name="Duncan S.H."/>
            <person name="Flint H.J."/>
        </authorList>
    </citation>
    <scope>NUCLEOTIDE SEQUENCE</scope>
    <source>
        <strain evidence="6">CCM 4175</strain>
    </source>
</reference>
<name>A0A240BXE5_9STAP</name>
<dbReference type="AlphaFoldDB" id="A0A240BXE5"/>
<dbReference type="InterPro" id="IPR006214">
    <property type="entry name" value="Bax_inhibitor_1-related"/>
</dbReference>
<evidence type="ECO:0000256" key="4">
    <source>
        <dbReference type="ARBA" id="ARBA00023136"/>
    </source>
</evidence>
<accession>A0A240BXE5</accession>
<evidence type="ECO:0000313" key="9">
    <source>
        <dbReference type="Proteomes" id="UP000652995"/>
    </source>
</evidence>
<keyword evidence="9" id="KW-1185">Reference proteome</keyword>
<evidence type="ECO:0000256" key="5">
    <source>
        <dbReference type="SAM" id="Phobius"/>
    </source>
</evidence>
<feature type="transmembrane region" description="Helical" evidence="5">
    <location>
        <begin position="153"/>
        <end position="171"/>
    </location>
</feature>
<dbReference type="EMBL" id="LT906464">
    <property type="protein sequence ID" value="SNV99713.1"/>
    <property type="molecule type" value="Genomic_DNA"/>
</dbReference>
<proteinExistence type="predicted"/>
<reference evidence="9" key="3">
    <citation type="journal article" date="2019" name="Int. J. Syst. Evol. Microbiol.">
        <title>The Global Catalogue of Microorganisms (GCM) 10K type strain sequencing project: providing services to taxonomists for standard genome sequencing and annotation.</title>
        <authorList>
            <consortium name="The Broad Institute Genomics Platform"/>
            <consortium name="The Broad Institute Genome Sequencing Center for Infectious Disease"/>
            <person name="Wu L."/>
            <person name="Ma J."/>
        </authorList>
    </citation>
    <scope>NUCLEOTIDE SEQUENCE [LARGE SCALE GENOMIC DNA]</scope>
    <source>
        <strain evidence="9">CCM 4175</strain>
    </source>
</reference>
<comment type="subcellular location">
    <subcellularLocation>
        <location evidence="1">Membrane</location>
        <topology evidence="1">Multi-pass membrane protein</topology>
    </subcellularLocation>
</comment>
<protein>
    <submittedName>
        <fullName evidence="6 7">Membrane protein</fullName>
    </submittedName>
</protein>
<dbReference type="EMBL" id="BMCB01000003">
    <property type="protein sequence ID" value="GGA84823.1"/>
    <property type="molecule type" value="Genomic_DNA"/>
</dbReference>
<gene>
    <name evidence="6" type="ORF">GCM10007183_06290</name>
    <name evidence="7" type="ORF">SAMEA4412661_00326</name>
</gene>
<evidence type="ECO:0000313" key="6">
    <source>
        <dbReference type="EMBL" id="GGA84823.1"/>
    </source>
</evidence>
<dbReference type="RefSeq" id="WP_095115446.1">
    <property type="nucleotide sequence ID" value="NZ_BMCB01000003.1"/>
</dbReference>
<reference evidence="7 8" key="2">
    <citation type="submission" date="2017-06" db="EMBL/GenBank/DDBJ databases">
        <authorList>
            <consortium name="Pathogen Informatics"/>
        </authorList>
    </citation>
    <scope>NUCLEOTIDE SEQUENCE [LARGE SCALE GENOMIC DNA]</scope>
    <source>
        <strain evidence="7 8">NCTC13833</strain>
    </source>
</reference>
<dbReference type="OrthoDB" id="9793828at2"/>
<organism evidence="7 8">
    <name type="scientific">Staphylococcus muscae</name>
    <dbReference type="NCBI Taxonomy" id="1294"/>
    <lineage>
        <taxon>Bacteria</taxon>
        <taxon>Bacillati</taxon>
        <taxon>Bacillota</taxon>
        <taxon>Bacilli</taxon>
        <taxon>Bacillales</taxon>
        <taxon>Staphylococcaceae</taxon>
        <taxon>Staphylococcus</taxon>
    </lineage>
</organism>
<evidence type="ECO:0000313" key="7">
    <source>
        <dbReference type="EMBL" id="SNV99713.1"/>
    </source>
</evidence>
<feature type="transmembrane region" description="Helical" evidence="5">
    <location>
        <begin position="18"/>
        <end position="37"/>
    </location>
</feature>
<reference evidence="6" key="4">
    <citation type="submission" date="2024-05" db="EMBL/GenBank/DDBJ databases">
        <authorList>
            <person name="Sun Q."/>
            <person name="Sedlacek I."/>
        </authorList>
    </citation>
    <scope>NUCLEOTIDE SEQUENCE</scope>
    <source>
        <strain evidence="6">CCM 4175</strain>
    </source>
</reference>
<evidence type="ECO:0000256" key="1">
    <source>
        <dbReference type="ARBA" id="ARBA00004141"/>
    </source>
</evidence>
<evidence type="ECO:0000256" key="2">
    <source>
        <dbReference type="ARBA" id="ARBA00022692"/>
    </source>
</evidence>
<dbReference type="Proteomes" id="UP000652995">
    <property type="component" value="Unassembled WGS sequence"/>
</dbReference>
<dbReference type="KEGG" id="smus:C7J88_08775"/>
<sequence>MSSNTEQQSSDYKRYGQVWLFFMYYWLIFGISVYFGQYLPAEWRQPMSMGLAVLVLITMVIQRARFSGPIISHVYTIVAGLLSYATFMYSFASLGAQTFLMIVLLAIIGFVVFGVVGFFVIRDASSMGKYLFVTLIALICMSIVGWFVHIPMLYTVISVVGLGLFLLYTLYDFNRLKRGAFSPREMGFNLFLNLFRIIRHALNLAQKVKR</sequence>
<dbReference type="Proteomes" id="UP000243706">
    <property type="component" value="Chromosome 1"/>
</dbReference>
<evidence type="ECO:0000256" key="3">
    <source>
        <dbReference type="ARBA" id="ARBA00022989"/>
    </source>
</evidence>
<evidence type="ECO:0000313" key="8">
    <source>
        <dbReference type="Proteomes" id="UP000243706"/>
    </source>
</evidence>
<keyword evidence="2 5" id="KW-0812">Transmembrane</keyword>
<feature type="transmembrane region" description="Helical" evidence="5">
    <location>
        <begin position="98"/>
        <end position="121"/>
    </location>
</feature>
<dbReference type="Pfam" id="PF01027">
    <property type="entry name" value="Bax1-I"/>
    <property type="match status" value="1"/>
</dbReference>
<keyword evidence="4 5" id="KW-0472">Membrane</keyword>
<keyword evidence="3 5" id="KW-1133">Transmembrane helix</keyword>
<dbReference type="GO" id="GO:0016020">
    <property type="term" value="C:membrane"/>
    <property type="evidence" value="ECO:0007669"/>
    <property type="project" value="UniProtKB-SubCell"/>
</dbReference>